<keyword evidence="3" id="KW-0804">Transcription</keyword>
<gene>
    <name evidence="6" type="ORF">NUM_67570</name>
</gene>
<evidence type="ECO:0000259" key="5">
    <source>
        <dbReference type="PROSITE" id="PS50977"/>
    </source>
</evidence>
<dbReference type="InterPro" id="IPR011075">
    <property type="entry name" value="TetR_C"/>
</dbReference>
<dbReference type="InterPro" id="IPR023772">
    <property type="entry name" value="DNA-bd_HTH_TetR-type_CS"/>
</dbReference>
<name>A0A8J4AMF7_9ACTN</name>
<dbReference type="PROSITE" id="PS50977">
    <property type="entry name" value="HTH_TETR_2"/>
    <property type="match status" value="1"/>
</dbReference>
<evidence type="ECO:0000256" key="2">
    <source>
        <dbReference type="ARBA" id="ARBA00023125"/>
    </source>
</evidence>
<proteinExistence type="predicted"/>
<dbReference type="Pfam" id="PF00440">
    <property type="entry name" value="TetR_N"/>
    <property type="match status" value="1"/>
</dbReference>
<dbReference type="SUPFAM" id="SSF48498">
    <property type="entry name" value="Tetracyclin repressor-like, C-terminal domain"/>
    <property type="match status" value="1"/>
</dbReference>
<evidence type="ECO:0000256" key="4">
    <source>
        <dbReference type="PROSITE-ProRule" id="PRU00335"/>
    </source>
</evidence>
<feature type="domain" description="HTH tetR-type" evidence="5">
    <location>
        <begin position="11"/>
        <end position="71"/>
    </location>
</feature>
<protein>
    <submittedName>
        <fullName evidence="6">TetR family transcriptional regulator</fullName>
    </submittedName>
</protein>
<evidence type="ECO:0000313" key="7">
    <source>
        <dbReference type="Proteomes" id="UP000614996"/>
    </source>
</evidence>
<accession>A0A8J4AMF7</accession>
<dbReference type="GO" id="GO:0003677">
    <property type="term" value="F:DNA binding"/>
    <property type="evidence" value="ECO:0007669"/>
    <property type="project" value="UniProtKB-UniRule"/>
</dbReference>
<reference evidence="7" key="1">
    <citation type="journal article" date="2021" name="Int. J. Syst. Evol. Microbiol.">
        <title>Actinocatenispora comari sp. nov., an endophytic actinomycete isolated from aerial parts of Comarum salesowianum.</title>
        <authorList>
            <person name="Oyunbileg N."/>
            <person name="Iizaka Y."/>
            <person name="Hamada M."/>
            <person name="Davaapurev B.O."/>
            <person name="Fukumoto A."/>
            <person name="Tsetseg B."/>
            <person name="Kato F."/>
            <person name="Tamura T."/>
            <person name="Batkhuu J."/>
            <person name="Anzai Y."/>
        </authorList>
    </citation>
    <scope>NUCLEOTIDE SEQUENCE [LARGE SCALE GENOMIC DNA]</scope>
    <source>
        <strain evidence="7">NUM-2625</strain>
    </source>
</reference>
<dbReference type="EMBL" id="BOPO01000147">
    <property type="protein sequence ID" value="GIL31503.1"/>
    <property type="molecule type" value="Genomic_DNA"/>
</dbReference>
<dbReference type="Gene3D" id="1.10.357.10">
    <property type="entry name" value="Tetracycline Repressor, domain 2"/>
    <property type="match status" value="1"/>
</dbReference>
<dbReference type="InterPro" id="IPR009057">
    <property type="entry name" value="Homeodomain-like_sf"/>
</dbReference>
<dbReference type="InterPro" id="IPR001647">
    <property type="entry name" value="HTH_TetR"/>
</dbReference>
<dbReference type="SUPFAM" id="SSF46689">
    <property type="entry name" value="Homeodomain-like"/>
    <property type="match status" value="1"/>
</dbReference>
<evidence type="ECO:0000313" key="6">
    <source>
        <dbReference type="EMBL" id="GIL31503.1"/>
    </source>
</evidence>
<dbReference type="PANTHER" id="PTHR47506">
    <property type="entry name" value="TRANSCRIPTIONAL REGULATORY PROTEIN"/>
    <property type="match status" value="1"/>
</dbReference>
<dbReference type="RefSeq" id="WP_207129082.1">
    <property type="nucleotide sequence ID" value="NZ_BOPO01000147.1"/>
</dbReference>
<keyword evidence="2 4" id="KW-0238">DNA-binding</keyword>
<evidence type="ECO:0000256" key="1">
    <source>
        <dbReference type="ARBA" id="ARBA00023015"/>
    </source>
</evidence>
<feature type="DNA-binding region" description="H-T-H motif" evidence="4">
    <location>
        <begin position="34"/>
        <end position="53"/>
    </location>
</feature>
<sequence>MATAARGRPRSFDRDAALDKAVRLFWRRGYEATSMRDLTTELGIGAPSLYHAFGDKQQLFVEALRRYDTRYGDFIDRALAEEPTARDAAARVLREGPARYTRRGLPAGCLVVSGDANTSNAEVHELLRRLRNAKCAAFAVKIRADVAAGRLPADTDTTALARYLLTTLNGLAQAARDGVPRTQLDHVAALALHAWPAHR</sequence>
<keyword evidence="1" id="KW-0805">Transcription regulation</keyword>
<evidence type="ECO:0000256" key="3">
    <source>
        <dbReference type="ARBA" id="ARBA00023163"/>
    </source>
</evidence>
<keyword evidence="7" id="KW-1185">Reference proteome</keyword>
<dbReference type="InterPro" id="IPR036271">
    <property type="entry name" value="Tet_transcr_reg_TetR-rel_C_sf"/>
</dbReference>
<comment type="caution">
    <text evidence="6">The sequence shown here is derived from an EMBL/GenBank/DDBJ whole genome shotgun (WGS) entry which is preliminary data.</text>
</comment>
<dbReference type="Gene3D" id="1.10.10.60">
    <property type="entry name" value="Homeodomain-like"/>
    <property type="match status" value="1"/>
</dbReference>
<dbReference type="AlphaFoldDB" id="A0A8J4AMF7"/>
<dbReference type="Pfam" id="PF16925">
    <property type="entry name" value="TetR_C_13"/>
    <property type="match status" value="1"/>
</dbReference>
<dbReference type="Proteomes" id="UP000614996">
    <property type="component" value="Unassembled WGS sequence"/>
</dbReference>
<dbReference type="PANTHER" id="PTHR47506:SF1">
    <property type="entry name" value="HTH-TYPE TRANSCRIPTIONAL REGULATOR YJDC"/>
    <property type="match status" value="1"/>
</dbReference>
<organism evidence="6 7">
    <name type="scientific">Actinocatenispora comari</name>
    <dbReference type="NCBI Taxonomy" id="2807577"/>
    <lineage>
        <taxon>Bacteria</taxon>
        <taxon>Bacillati</taxon>
        <taxon>Actinomycetota</taxon>
        <taxon>Actinomycetes</taxon>
        <taxon>Micromonosporales</taxon>
        <taxon>Micromonosporaceae</taxon>
        <taxon>Actinocatenispora</taxon>
    </lineage>
</organism>
<dbReference type="PROSITE" id="PS01081">
    <property type="entry name" value="HTH_TETR_1"/>
    <property type="match status" value="1"/>
</dbReference>
<dbReference type="PRINTS" id="PR00455">
    <property type="entry name" value="HTHTETR"/>
</dbReference>